<feature type="chain" id="PRO_5012775186" evidence="1">
    <location>
        <begin position="21"/>
        <end position="113"/>
    </location>
</feature>
<reference evidence="2 3" key="1">
    <citation type="submission" date="2017-02" db="EMBL/GenBank/DDBJ databases">
        <authorList>
            <person name="Peterson S.W."/>
        </authorList>
    </citation>
    <scope>NUCLEOTIDE SEQUENCE [LARGE SCALE GENOMIC DNA]</scope>
    <source>
        <strain evidence="2 3">DSM 22335</strain>
    </source>
</reference>
<evidence type="ECO:0000313" key="2">
    <source>
        <dbReference type="EMBL" id="SJZ39638.1"/>
    </source>
</evidence>
<evidence type="ECO:0000256" key="1">
    <source>
        <dbReference type="SAM" id="SignalP"/>
    </source>
</evidence>
<dbReference type="STRING" id="413434.SAMN04488132_101586"/>
<proteinExistence type="predicted"/>
<dbReference type="RefSeq" id="WP_078829915.1">
    <property type="nucleotide sequence ID" value="NZ_FUWH01000001.1"/>
</dbReference>
<keyword evidence="3" id="KW-1185">Reference proteome</keyword>
<feature type="signal peptide" evidence="1">
    <location>
        <begin position="1"/>
        <end position="20"/>
    </location>
</feature>
<sequence length="113" mass="11992">MKKLSFLLALTLFISSGLFAATSSEPATKAGVTEIKTKVQDIKSLAGTTVKFSKATALAMSYPIEFQTSCGTWVGNGADFANCSGSQLMAIQAALEQVCQQYPWVTEVLVEAC</sequence>
<accession>A0A1T4KAZ4</accession>
<keyword evidence="1" id="KW-0732">Signal</keyword>
<gene>
    <name evidence="2" type="ORF">SAMN04488132_101586</name>
</gene>
<organism evidence="2 3">
    <name type="scientific">Sediminibacterium ginsengisoli</name>
    <dbReference type="NCBI Taxonomy" id="413434"/>
    <lineage>
        <taxon>Bacteria</taxon>
        <taxon>Pseudomonadati</taxon>
        <taxon>Bacteroidota</taxon>
        <taxon>Chitinophagia</taxon>
        <taxon>Chitinophagales</taxon>
        <taxon>Chitinophagaceae</taxon>
        <taxon>Sediminibacterium</taxon>
    </lineage>
</organism>
<protein>
    <submittedName>
        <fullName evidence="2">Uncharacterized protein</fullName>
    </submittedName>
</protein>
<dbReference type="AlphaFoldDB" id="A0A1T4KAZ4"/>
<dbReference type="EMBL" id="FUWH01000001">
    <property type="protein sequence ID" value="SJZ39638.1"/>
    <property type="molecule type" value="Genomic_DNA"/>
</dbReference>
<evidence type="ECO:0000313" key="3">
    <source>
        <dbReference type="Proteomes" id="UP000190888"/>
    </source>
</evidence>
<dbReference type="Proteomes" id="UP000190888">
    <property type="component" value="Unassembled WGS sequence"/>
</dbReference>
<name>A0A1T4KAZ4_9BACT</name>